<dbReference type="AlphaFoldDB" id="A0AAV9BA87"/>
<dbReference type="Proteomes" id="UP001179952">
    <property type="component" value="Unassembled WGS sequence"/>
</dbReference>
<keyword evidence="2" id="KW-1185">Reference proteome</keyword>
<comment type="caution">
    <text evidence="1">The sequence shown here is derived from an EMBL/GenBank/DDBJ whole genome shotgun (WGS) entry which is preliminary data.</text>
</comment>
<dbReference type="PANTHER" id="PTHR46932:SF12">
    <property type="entry name" value="HEAVY METAL-ASSOCIATED ISOPRENYLATED PLANT PROTEIN 47"/>
    <property type="match status" value="1"/>
</dbReference>
<proteinExistence type="predicted"/>
<evidence type="ECO:0000313" key="2">
    <source>
        <dbReference type="Proteomes" id="UP001179952"/>
    </source>
</evidence>
<name>A0AAV9BA87_ACOGR</name>
<reference evidence="1" key="2">
    <citation type="submission" date="2023-06" db="EMBL/GenBank/DDBJ databases">
        <authorList>
            <person name="Ma L."/>
            <person name="Liu K.-W."/>
            <person name="Li Z."/>
            <person name="Hsiao Y.-Y."/>
            <person name="Qi Y."/>
            <person name="Fu T."/>
            <person name="Tang G."/>
            <person name="Zhang D."/>
            <person name="Sun W.-H."/>
            <person name="Liu D.-K."/>
            <person name="Li Y."/>
            <person name="Chen G.-Z."/>
            <person name="Liu X.-D."/>
            <person name="Liao X.-Y."/>
            <person name="Jiang Y.-T."/>
            <person name="Yu X."/>
            <person name="Hao Y."/>
            <person name="Huang J."/>
            <person name="Zhao X.-W."/>
            <person name="Ke S."/>
            <person name="Chen Y.-Y."/>
            <person name="Wu W.-L."/>
            <person name="Hsu J.-L."/>
            <person name="Lin Y.-F."/>
            <person name="Huang M.-D."/>
            <person name="Li C.-Y."/>
            <person name="Huang L."/>
            <person name="Wang Z.-W."/>
            <person name="Zhao X."/>
            <person name="Zhong W.-Y."/>
            <person name="Peng D.-H."/>
            <person name="Ahmad S."/>
            <person name="Lan S."/>
            <person name="Zhang J.-S."/>
            <person name="Tsai W.-C."/>
            <person name="Van De Peer Y."/>
            <person name="Liu Z.-J."/>
        </authorList>
    </citation>
    <scope>NUCLEOTIDE SEQUENCE</scope>
    <source>
        <strain evidence="1">SCP</strain>
        <tissue evidence="1">Leaves</tissue>
    </source>
</reference>
<protein>
    <recommendedName>
        <fullName evidence="3">HMA domain-containing protein</fullName>
    </recommendedName>
</protein>
<evidence type="ECO:0008006" key="3">
    <source>
        <dbReference type="Google" id="ProtNLM"/>
    </source>
</evidence>
<dbReference type="InterPro" id="IPR042885">
    <property type="entry name" value="HIPP47/16"/>
</dbReference>
<dbReference type="PANTHER" id="PTHR46932">
    <property type="entry name" value="HEAVY METAL-ASSOCIATED ISOPRENYLATED PLANT PROTEIN 47"/>
    <property type="match status" value="1"/>
</dbReference>
<gene>
    <name evidence="1" type="ORF">QJS04_geneDACA007829</name>
</gene>
<evidence type="ECO:0000313" key="1">
    <source>
        <dbReference type="EMBL" id="KAK1273515.1"/>
    </source>
</evidence>
<dbReference type="EMBL" id="JAUJYN010000004">
    <property type="protein sequence ID" value="KAK1273515.1"/>
    <property type="molecule type" value="Genomic_DNA"/>
</dbReference>
<accession>A0AAV9BA87</accession>
<sequence>MCCNKCRTKALKIAASFGVESVALEGEDKDQLVVIGEGIDAPCLAKTLRKKIGCTEIVTIENVKPPEKKEEEKKKYCLCIKNPCSCIKKPCSCKENPCCNKKPCSCKENPCCNKNPPCINDPWSCNKGMQCPPTGFRTVDYDPCTIM</sequence>
<organism evidence="1 2">
    <name type="scientific">Acorus gramineus</name>
    <name type="common">Dwarf sweet flag</name>
    <dbReference type="NCBI Taxonomy" id="55184"/>
    <lineage>
        <taxon>Eukaryota</taxon>
        <taxon>Viridiplantae</taxon>
        <taxon>Streptophyta</taxon>
        <taxon>Embryophyta</taxon>
        <taxon>Tracheophyta</taxon>
        <taxon>Spermatophyta</taxon>
        <taxon>Magnoliopsida</taxon>
        <taxon>Liliopsida</taxon>
        <taxon>Acoraceae</taxon>
        <taxon>Acorus</taxon>
    </lineage>
</organism>
<reference evidence="1" key="1">
    <citation type="journal article" date="2023" name="Nat. Commun.">
        <title>Diploid and tetraploid genomes of Acorus and the evolution of monocots.</title>
        <authorList>
            <person name="Ma L."/>
            <person name="Liu K.W."/>
            <person name="Li Z."/>
            <person name="Hsiao Y.Y."/>
            <person name="Qi Y."/>
            <person name="Fu T."/>
            <person name="Tang G.D."/>
            <person name="Zhang D."/>
            <person name="Sun W.H."/>
            <person name="Liu D.K."/>
            <person name="Li Y."/>
            <person name="Chen G.Z."/>
            <person name="Liu X.D."/>
            <person name="Liao X.Y."/>
            <person name="Jiang Y.T."/>
            <person name="Yu X."/>
            <person name="Hao Y."/>
            <person name="Huang J."/>
            <person name="Zhao X.W."/>
            <person name="Ke S."/>
            <person name="Chen Y.Y."/>
            <person name="Wu W.L."/>
            <person name="Hsu J.L."/>
            <person name="Lin Y.F."/>
            <person name="Huang M.D."/>
            <person name="Li C.Y."/>
            <person name="Huang L."/>
            <person name="Wang Z.W."/>
            <person name="Zhao X."/>
            <person name="Zhong W.Y."/>
            <person name="Peng D.H."/>
            <person name="Ahmad S."/>
            <person name="Lan S."/>
            <person name="Zhang J.S."/>
            <person name="Tsai W.C."/>
            <person name="Van de Peer Y."/>
            <person name="Liu Z.J."/>
        </authorList>
    </citation>
    <scope>NUCLEOTIDE SEQUENCE</scope>
    <source>
        <strain evidence="1">SCP</strain>
    </source>
</reference>
<dbReference type="Gene3D" id="3.30.70.100">
    <property type="match status" value="1"/>
</dbReference>